<keyword evidence="2" id="KW-0299">Galactose metabolism</keyword>
<feature type="non-terminal residue" evidence="4">
    <location>
        <position position="1"/>
    </location>
</feature>
<dbReference type="EMBL" id="VGJX01000720">
    <property type="protein sequence ID" value="MBM3275787.1"/>
    <property type="molecule type" value="Genomic_DNA"/>
</dbReference>
<organism evidence="4 5">
    <name type="scientific">Candidatus Tanganyikabacteria bacterium</name>
    <dbReference type="NCBI Taxonomy" id="2961651"/>
    <lineage>
        <taxon>Bacteria</taxon>
        <taxon>Bacillati</taxon>
        <taxon>Candidatus Sericytochromatia</taxon>
        <taxon>Candidatus Tanganyikabacteria</taxon>
    </lineage>
</organism>
<keyword evidence="4" id="KW-0548">Nucleotidyltransferase</keyword>
<dbReference type="Pfam" id="PF02744">
    <property type="entry name" value="GalP_UDP_tr_C"/>
    <property type="match status" value="1"/>
</dbReference>
<proteinExistence type="predicted"/>
<name>A0A937X7L3_9BACT</name>
<dbReference type="InterPro" id="IPR001937">
    <property type="entry name" value="GalP_UDPtransf1"/>
</dbReference>
<dbReference type="GO" id="GO:0033499">
    <property type="term" value="P:galactose catabolic process via UDP-galactose, Leloir pathway"/>
    <property type="evidence" value="ECO:0007669"/>
    <property type="project" value="TreeGrafter"/>
</dbReference>
<sequence length="104" mass="11561">HRDSLVDLSPAEGLDLARILKTVLVKFDGLWGISFPYMMVMHQAPTDGVARPGTHLHIEFYPPLRTQHKLKYLAGCESGAGTYINDTLPEEKAAELRAVPCPEF</sequence>
<dbReference type="PANTHER" id="PTHR11943">
    <property type="entry name" value="GALACTOSE-1-PHOSPHATE URIDYLYLTRANSFERASE"/>
    <property type="match status" value="1"/>
</dbReference>
<dbReference type="SUPFAM" id="SSF54197">
    <property type="entry name" value="HIT-like"/>
    <property type="match status" value="1"/>
</dbReference>
<evidence type="ECO:0000313" key="4">
    <source>
        <dbReference type="EMBL" id="MBM3275787.1"/>
    </source>
</evidence>
<dbReference type="InterPro" id="IPR005850">
    <property type="entry name" value="GalP_Utransf_C"/>
</dbReference>
<dbReference type="Gene3D" id="3.30.428.10">
    <property type="entry name" value="HIT-like"/>
    <property type="match status" value="1"/>
</dbReference>
<keyword evidence="4" id="KW-0808">Transferase</keyword>
<dbReference type="Proteomes" id="UP000703893">
    <property type="component" value="Unassembled WGS sequence"/>
</dbReference>
<keyword evidence="2" id="KW-0119">Carbohydrate metabolism</keyword>
<gene>
    <name evidence="4" type="ORF">FJZ00_11580</name>
</gene>
<evidence type="ECO:0000256" key="1">
    <source>
        <dbReference type="ARBA" id="ARBA00016340"/>
    </source>
</evidence>
<evidence type="ECO:0000259" key="3">
    <source>
        <dbReference type="Pfam" id="PF02744"/>
    </source>
</evidence>
<protein>
    <recommendedName>
        <fullName evidence="1">Galactose-1-phosphate uridylyltransferase</fullName>
    </recommendedName>
</protein>
<dbReference type="GO" id="GO:0005737">
    <property type="term" value="C:cytoplasm"/>
    <property type="evidence" value="ECO:0007669"/>
    <property type="project" value="TreeGrafter"/>
</dbReference>
<dbReference type="PANTHER" id="PTHR11943:SF1">
    <property type="entry name" value="GALACTOSE-1-PHOSPHATE URIDYLYLTRANSFERASE"/>
    <property type="match status" value="1"/>
</dbReference>
<evidence type="ECO:0000313" key="5">
    <source>
        <dbReference type="Proteomes" id="UP000703893"/>
    </source>
</evidence>
<comment type="caution">
    <text evidence="4">The sequence shown here is derived from an EMBL/GenBank/DDBJ whole genome shotgun (WGS) entry which is preliminary data.</text>
</comment>
<reference evidence="4 5" key="1">
    <citation type="submission" date="2019-03" db="EMBL/GenBank/DDBJ databases">
        <title>Lake Tanganyika Metagenome-Assembled Genomes (MAGs).</title>
        <authorList>
            <person name="Tran P."/>
        </authorList>
    </citation>
    <scope>NUCLEOTIDE SEQUENCE [LARGE SCALE GENOMIC DNA]</scope>
    <source>
        <strain evidence="4">K_DeepCast_65m_m2_236</strain>
    </source>
</reference>
<evidence type="ECO:0000256" key="2">
    <source>
        <dbReference type="ARBA" id="ARBA00023144"/>
    </source>
</evidence>
<dbReference type="GO" id="GO:0008108">
    <property type="term" value="F:UDP-glucose:hexose-1-phosphate uridylyltransferase activity"/>
    <property type="evidence" value="ECO:0007669"/>
    <property type="project" value="InterPro"/>
</dbReference>
<dbReference type="AlphaFoldDB" id="A0A937X7L3"/>
<accession>A0A937X7L3</accession>
<dbReference type="InterPro" id="IPR036265">
    <property type="entry name" value="HIT-like_sf"/>
</dbReference>
<dbReference type="GO" id="GO:0008270">
    <property type="term" value="F:zinc ion binding"/>
    <property type="evidence" value="ECO:0007669"/>
    <property type="project" value="InterPro"/>
</dbReference>
<feature type="domain" description="Galactose-1-phosphate uridyl transferase C-terminal" evidence="3">
    <location>
        <begin position="2"/>
        <end position="99"/>
    </location>
</feature>